<keyword evidence="1" id="KW-0934">Plastid</keyword>
<gene>
    <name evidence="1" type="primary">upp</name>
</gene>
<proteinExistence type="predicted"/>
<sequence length="194" mass="23367">MKLNIYKISHPIIKLLKNIELNNEQNMSIYENNYKYIGLFLIYEVFRKYIKTKQVYIKNIKKTDKLYLVTPKIKYYILTDLSITYSMILDIQMILPNIKIIHNNHLVKNKINIKDKIHLNKKNDDNIKFFLLEKTINNDKILKSIKYLNEEINISLDHINIITINCNHEIINKIGNIYPTLRIYTTQIIYNYNR</sequence>
<dbReference type="GO" id="GO:0016757">
    <property type="term" value="F:glycosyltransferase activity"/>
    <property type="evidence" value="ECO:0007669"/>
    <property type="project" value="UniProtKB-KW"/>
</dbReference>
<accession>A0A1Z1MMZ2</accession>
<keyword evidence="1" id="KW-0150">Chloroplast</keyword>
<dbReference type="AlphaFoldDB" id="A0A1Z1MMZ2"/>
<dbReference type="Gene3D" id="3.40.50.2020">
    <property type="match status" value="1"/>
</dbReference>
<dbReference type="EMBL" id="MF101445">
    <property type="protein sequence ID" value="ARW67134.1"/>
    <property type="molecule type" value="Genomic_DNA"/>
</dbReference>
<geneLocation type="chloroplast" evidence="1"/>
<keyword evidence="1" id="KW-0808">Transferase</keyword>
<name>A0A1Z1MMZ2_9FLOR</name>
<protein>
    <submittedName>
        <fullName evidence="1">Uracil phosphoribosyltransferase</fullName>
    </submittedName>
</protein>
<organism evidence="1">
    <name type="scientific">Sonderella linearis</name>
    <dbReference type="NCBI Taxonomy" id="110477"/>
    <lineage>
        <taxon>Eukaryota</taxon>
        <taxon>Rhodophyta</taxon>
        <taxon>Florideophyceae</taxon>
        <taxon>Rhodymeniophycidae</taxon>
        <taxon>Ceramiales</taxon>
        <taxon>Rhodomelaceae</taxon>
        <taxon>Sonderella</taxon>
    </lineage>
</organism>
<keyword evidence="1" id="KW-0328">Glycosyltransferase</keyword>
<dbReference type="InterPro" id="IPR029057">
    <property type="entry name" value="PRTase-like"/>
</dbReference>
<dbReference type="GeneID" id="33360395"/>
<evidence type="ECO:0000313" key="1">
    <source>
        <dbReference type="EMBL" id="ARW67134.1"/>
    </source>
</evidence>
<reference evidence="1" key="1">
    <citation type="journal article" date="2017" name="J. Phycol.">
        <title>Analysis of chloroplast genomes and a supermatrix inform reclassification of the Rhodomelaceae (Rhodophyta).</title>
        <authorList>
            <person name="Diaz-Tapia P."/>
            <person name="Maggs C.A."/>
            <person name="West J.A."/>
            <person name="Verbruggen H."/>
        </authorList>
    </citation>
    <scope>NUCLEOTIDE SEQUENCE</scope>
    <source>
        <strain evidence="1">PD1151</strain>
    </source>
</reference>
<dbReference type="RefSeq" id="YP_009397948.1">
    <property type="nucleotide sequence ID" value="NC_035289.1"/>
</dbReference>